<dbReference type="Gene3D" id="3.40.50.1110">
    <property type="entry name" value="SGNH hydrolase"/>
    <property type="match status" value="1"/>
</dbReference>
<reference evidence="3" key="2">
    <citation type="submission" date="2023-05" db="EMBL/GenBank/DDBJ databases">
        <authorList>
            <person name="Fouks B."/>
        </authorList>
    </citation>
    <scope>NUCLEOTIDE SEQUENCE</scope>
    <source>
        <strain evidence="3">Stay&amp;Tobe</strain>
        <tissue evidence="3">Testes</tissue>
    </source>
</reference>
<organism evidence="3 4">
    <name type="scientific">Diploptera punctata</name>
    <name type="common">Pacific beetle cockroach</name>
    <dbReference type="NCBI Taxonomy" id="6984"/>
    <lineage>
        <taxon>Eukaryota</taxon>
        <taxon>Metazoa</taxon>
        <taxon>Ecdysozoa</taxon>
        <taxon>Arthropoda</taxon>
        <taxon>Hexapoda</taxon>
        <taxon>Insecta</taxon>
        <taxon>Pterygota</taxon>
        <taxon>Neoptera</taxon>
        <taxon>Polyneoptera</taxon>
        <taxon>Dictyoptera</taxon>
        <taxon>Blattodea</taxon>
        <taxon>Blaberoidea</taxon>
        <taxon>Blaberidae</taxon>
        <taxon>Diplopterinae</taxon>
        <taxon>Diploptera</taxon>
    </lineage>
</organism>
<dbReference type="Proteomes" id="UP001233999">
    <property type="component" value="Unassembled WGS sequence"/>
</dbReference>
<comment type="caution">
    <text evidence="3">The sequence shown here is derived from an EMBL/GenBank/DDBJ whole genome shotgun (WGS) entry which is preliminary data.</text>
</comment>
<sequence>MNPATNPVPAEDRHGDARWMSIHNRFLIETKEKEPDVLFIGDSLIQRLVHTEMWNRWFAPMHALNFGVGGDQTQNVLWRIHNGELDHINPKVVVLLVGTNNIPCTAEQIAEGIMEVIRLIREKQPEAYIVVLTLLPRGQHPNPLRDRNAQVNQIVHSKITSVPKCEIVEIDKGFIQPDGTISHHDMHDYLHLTNSGYHKAFEPVHDLLLQLLSEGEPEKDLTPSE</sequence>
<name>A0AAD8A539_DIPPU</name>
<accession>A0AAD8A539</accession>
<reference evidence="3" key="1">
    <citation type="journal article" date="2023" name="IScience">
        <title>Live-bearing cockroach genome reveals convergent evolutionary mechanisms linked to viviparity in insects and beyond.</title>
        <authorList>
            <person name="Fouks B."/>
            <person name="Harrison M.C."/>
            <person name="Mikhailova A.A."/>
            <person name="Marchal E."/>
            <person name="English S."/>
            <person name="Carruthers M."/>
            <person name="Jennings E.C."/>
            <person name="Chiamaka E.L."/>
            <person name="Frigard R.A."/>
            <person name="Pippel M."/>
            <person name="Attardo G.M."/>
            <person name="Benoit J.B."/>
            <person name="Bornberg-Bauer E."/>
            <person name="Tobe S.S."/>
        </authorList>
    </citation>
    <scope>NUCLEOTIDE SEQUENCE</scope>
    <source>
        <strain evidence="3">Stay&amp;Tobe</strain>
    </source>
</reference>
<dbReference type="AlphaFoldDB" id="A0AAD8A539"/>
<keyword evidence="4" id="KW-1185">Reference proteome</keyword>
<gene>
    <name evidence="3" type="ORF">L9F63_001822</name>
</gene>
<dbReference type="InterPro" id="IPR036514">
    <property type="entry name" value="SGNH_hydro_sf"/>
</dbReference>
<protein>
    <recommendedName>
        <fullName evidence="2">SGNH hydrolase-type esterase domain-containing protein</fullName>
    </recommendedName>
</protein>
<dbReference type="Pfam" id="PF13472">
    <property type="entry name" value="Lipase_GDSL_2"/>
    <property type="match status" value="1"/>
</dbReference>
<dbReference type="InterPro" id="IPR013830">
    <property type="entry name" value="SGNH_hydro"/>
</dbReference>
<dbReference type="CDD" id="cd01820">
    <property type="entry name" value="PAF_acetylesterase_like"/>
    <property type="match status" value="1"/>
</dbReference>
<evidence type="ECO:0000256" key="1">
    <source>
        <dbReference type="ARBA" id="ARBA00038184"/>
    </source>
</evidence>
<evidence type="ECO:0000313" key="4">
    <source>
        <dbReference type="Proteomes" id="UP001233999"/>
    </source>
</evidence>
<dbReference type="PANTHER" id="PTHR11852">
    <property type="entry name" value="PLATELET-ACTIVATING FACTOR ACETYLHYDROLASE"/>
    <property type="match status" value="1"/>
</dbReference>
<proteinExistence type="inferred from homology"/>
<dbReference type="SUPFAM" id="SSF52266">
    <property type="entry name" value="SGNH hydrolase"/>
    <property type="match status" value="1"/>
</dbReference>
<dbReference type="PANTHER" id="PTHR11852:SF0">
    <property type="entry name" value="PLATELET-ACTIVATING FACTOR ACETYLHYDROLASE IB SUBUNIT BETA HOMOLOG"/>
    <property type="match status" value="1"/>
</dbReference>
<feature type="domain" description="SGNH hydrolase-type esterase" evidence="2">
    <location>
        <begin position="39"/>
        <end position="198"/>
    </location>
</feature>
<dbReference type="EMBL" id="JASPKZ010003862">
    <property type="protein sequence ID" value="KAJ9591608.1"/>
    <property type="molecule type" value="Genomic_DNA"/>
</dbReference>
<comment type="similarity">
    <text evidence="1">Belongs to the 'GDSL' lipolytic enzyme family. Platelet-activating factor acetylhydrolase IB beta/gamma subunits subfamily.</text>
</comment>
<evidence type="ECO:0000259" key="2">
    <source>
        <dbReference type="Pfam" id="PF13472"/>
    </source>
</evidence>
<evidence type="ECO:0000313" key="3">
    <source>
        <dbReference type="EMBL" id="KAJ9591608.1"/>
    </source>
</evidence>